<dbReference type="InterPro" id="IPR001789">
    <property type="entry name" value="Sig_transdc_resp-reg_receiver"/>
</dbReference>
<evidence type="ECO:0000259" key="2">
    <source>
        <dbReference type="PROSITE" id="PS50110"/>
    </source>
</evidence>
<reference evidence="4 5" key="1">
    <citation type="submission" date="2020-08" db="EMBL/GenBank/DDBJ databases">
        <title>Sphingobacterium sp. DN04309 isolated from aquaculture water.</title>
        <authorList>
            <person name="Zhang M."/>
        </authorList>
    </citation>
    <scope>NUCLEOTIDE SEQUENCE [LARGE SCALE GENOMIC DNA]</scope>
    <source>
        <strain evidence="4 5">DN04309</strain>
    </source>
</reference>
<evidence type="ECO:0000259" key="3">
    <source>
        <dbReference type="PROSITE" id="PS50930"/>
    </source>
</evidence>
<feature type="modified residue" description="4-aspartylphosphate" evidence="1">
    <location>
        <position position="59"/>
    </location>
</feature>
<feature type="domain" description="HTH LytTR-type" evidence="3">
    <location>
        <begin position="138"/>
        <end position="212"/>
    </location>
</feature>
<keyword evidence="1" id="KW-0597">Phosphoprotein</keyword>
<dbReference type="SMART" id="SM00850">
    <property type="entry name" value="LytTR"/>
    <property type="match status" value="1"/>
</dbReference>
<sequence length="252" mass="29047">MMLKQKYNILLLDDKLNTLVYLVKMMSEISFIGNIIVQSDWKECLHKIDELDIDILFLDMDFGDPEVDGNTWLSMLTDPPVTVACSSYSNYVYSAREVGIKYFIGKTPSFRALEELLNDVVLEVDRKAEKSKRDVKQLEIKDVSGEEVMIQVKDILYAIINNNILTIYLESGTVVTQMSLKSFASMLPLEGFAKPHNSYLLALDKIEVIRGKQIFLKNKSKSRKGDELLHITQEFAKEFRHKYEIFKQNNLS</sequence>
<feature type="domain" description="Response regulatory" evidence="2">
    <location>
        <begin position="8"/>
        <end position="121"/>
    </location>
</feature>
<comment type="caution">
    <text evidence="4">The sequence shown here is derived from an EMBL/GenBank/DDBJ whole genome shotgun (WGS) entry which is preliminary data.</text>
</comment>
<evidence type="ECO:0000256" key="1">
    <source>
        <dbReference type="PROSITE-ProRule" id="PRU00169"/>
    </source>
</evidence>
<dbReference type="Pfam" id="PF04397">
    <property type="entry name" value="LytTR"/>
    <property type="match status" value="1"/>
</dbReference>
<dbReference type="RefSeq" id="WP_190301364.1">
    <property type="nucleotide sequence ID" value="NZ_JACOIJ010000003.1"/>
</dbReference>
<proteinExistence type="predicted"/>
<dbReference type="Gene3D" id="2.40.50.1020">
    <property type="entry name" value="LytTr DNA-binding domain"/>
    <property type="match status" value="1"/>
</dbReference>
<organism evidence="4 5">
    <name type="scientific">Sphingobacterium litopenaei</name>
    <dbReference type="NCBI Taxonomy" id="2763500"/>
    <lineage>
        <taxon>Bacteria</taxon>
        <taxon>Pseudomonadati</taxon>
        <taxon>Bacteroidota</taxon>
        <taxon>Sphingobacteriia</taxon>
        <taxon>Sphingobacteriales</taxon>
        <taxon>Sphingobacteriaceae</taxon>
        <taxon>Sphingobacterium</taxon>
    </lineage>
</organism>
<dbReference type="Proteomes" id="UP000651271">
    <property type="component" value="Unassembled WGS sequence"/>
</dbReference>
<dbReference type="InterPro" id="IPR011006">
    <property type="entry name" value="CheY-like_superfamily"/>
</dbReference>
<dbReference type="InterPro" id="IPR007492">
    <property type="entry name" value="LytTR_DNA-bd_dom"/>
</dbReference>
<dbReference type="PROSITE" id="PS50930">
    <property type="entry name" value="HTH_LYTTR"/>
    <property type="match status" value="1"/>
</dbReference>
<evidence type="ECO:0000313" key="4">
    <source>
        <dbReference type="EMBL" id="MBD1428496.1"/>
    </source>
</evidence>
<dbReference type="EMBL" id="JACOIJ010000003">
    <property type="protein sequence ID" value="MBD1428496.1"/>
    <property type="molecule type" value="Genomic_DNA"/>
</dbReference>
<dbReference type="PROSITE" id="PS50110">
    <property type="entry name" value="RESPONSE_REGULATORY"/>
    <property type="match status" value="1"/>
</dbReference>
<dbReference type="Gene3D" id="3.40.50.2300">
    <property type="match status" value="1"/>
</dbReference>
<accession>A0ABR7YB18</accession>
<dbReference type="SUPFAM" id="SSF52172">
    <property type="entry name" value="CheY-like"/>
    <property type="match status" value="1"/>
</dbReference>
<protein>
    <submittedName>
        <fullName evidence="4">Response regulator transcription factor</fullName>
    </submittedName>
</protein>
<evidence type="ECO:0000313" key="5">
    <source>
        <dbReference type="Proteomes" id="UP000651271"/>
    </source>
</evidence>
<keyword evidence="5" id="KW-1185">Reference proteome</keyword>
<name>A0ABR7YB18_9SPHI</name>
<gene>
    <name evidence="4" type="ORF">H8B04_02750</name>
</gene>